<evidence type="ECO:0000256" key="1">
    <source>
        <dbReference type="SAM" id="Phobius"/>
    </source>
</evidence>
<protein>
    <submittedName>
        <fullName evidence="2">Uncharacterized protein</fullName>
    </submittedName>
</protein>
<proteinExistence type="predicted"/>
<keyword evidence="3" id="KW-1185">Reference proteome</keyword>
<keyword evidence="1" id="KW-0472">Membrane</keyword>
<dbReference type="EMBL" id="MU865917">
    <property type="protein sequence ID" value="KAK4454299.1"/>
    <property type="molecule type" value="Genomic_DNA"/>
</dbReference>
<sequence>MQPSCNVGRRRGESGKGSQEWRYMCIRSCVRLTPPYISQTAVGQLRDTRDAGEPVLKVLSCPLRWSHGSEMGAIGTIGAFAFIAADDPFTVCLGHSPDPLPSSGDAAIGALVGNQRPGRRCTPIEIRNRRPPNSHGDVVGWVFVITHGYLACCCAAVLLIPLELQPRSQSALSPLYFCVFLLVFQEHPDQCFYRRNAGD</sequence>
<evidence type="ECO:0000313" key="3">
    <source>
        <dbReference type="Proteomes" id="UP001321760"/>
    </source>
</evidence>
<reference evidence="2" key="2">
    <citation type="submission" date="2023-05" db="EMBL/GenBank/DDBJ databases">
        <authorList>
            <consortium name="Lawrence Berkeley National Laboratory"/>
            <person name="Steindorff A."/>
            <person name="Hensen N."/>
            <person name="Bonometti L."/>
            <person name="Westerberg I."/>
            <person name="Brannstrom I.O."/>
            <person name="Guillou S."/>
            <person name="Cros-Aarteil S."/>
            <person name="Calhoun S."/>
            <person name="Haridas S."/>
            <person name="Kuo A."/>
            <person name="Mondo S."/>
            <person name="Pangilinan J."/>
            <person name="Riley R."/>
            <person name="Labutti K."/>
            <person name="Andreopoulos B."/>
            <person name="Lipzen A."/>
            <person name="Chen C."/>
            <person name="Yanf M."/>
            <person name="Daum C."/>
            <person name="Ng V."/>
            <person name="Clum A."/>
            <person name="Ohm R."/>
            <person name="Martin F."/>
            <person name="Silar P."/>
            <person name="Natvig D."/>
            <person name="Lalanne C."/>
            <person name="Gautier V."/>
            <person name="Ament-Velasquez S.L."/>
            <person name="Kruys A."/>
            <person name="Hutchinson M.I."/>
            <person name="Powell A.J."/>
            <person name="Barry K."/>
            <person name="Miller A.N."/>
            <person name="Grigoriev I.V."/>
            <person name="Debuchy R."/>
            <person name="Gladieux P."/>
            <person name="Thoren M.H."/>
            <person name="Johannesson H."/>
        </authorList>
    </citation>
    <scope>NUCLEOTIDE SEQUENCE</scope>
    <source>
        <strain evidence="2">PSN243</strain>
    </source>
</reference>
<accession>A0AAV9H2U5</accession>
<feature type="transmembrane region" description="Helical" evidence="1">
    <location>
        <begin position="138"/>
        <end position="162"/>
    </location>
</feature>
<keyword evidence="1" id="KW-0812">Transmembrane</keyword>
<organism evidence="2 3">
    <name type="scientific">Podospora aff. communis PSN243</name>
    <dbReference type="NCBI Taxonomy" id="3040156"/>
    <lineage>
        <taxon>Eukaryota</taxon>
        <taxon>Fungi</taxon>
        <taxon>Dikarya</taxon>
        <taxon>Ascomycota</taxon>
        <taxon>Pezizomycotina</taxon>
        <taxon>Sordariomycetes</taxon>
        <taxon>Sordariomycetidae</taxon>
        <taxon>Sordariales</taxon>
        <taxon>Podosporaceae</taxon>
        <taxon>Podospora</taxon>
    </lineage>
</organism>
<name>A0AAV9H2U5_9PEZI</name>
<gene>
    <name evidence="2" type="ORF">QBC34DRAFT_156503</name>
</gene>
<evidence type="ECO:0000313" key="2">
    <source>
        <dbReference type="EMBL" id="KAK4454299.1"/>
    </source>
</evidence>
<reference evidence="2" key="1">
    <citation type="journal article" date="2023" name="Mol. Phylogenet. Evol.">
        <title>Genome-scale phylogeny and comparative genomics of the fungal order Sordariales.</title>
        <authorList>
            <person name="Hensen N."/>
            <person name="Bonometti L."/>
            <person name="Westerberg I."/>
            <person name="Brannstrom I.O."/>
            <person name="Guillou S."/>
            <person name="Cros-Aarteil S."/>
            <person name="Calhoun S."/>
            <person name="Haridas S."/>
            <person name="Kuo A."/>
            <person name="Mondo S."/>
            <person name="Pangilinan J."/>
            <person name="Riley R."/>
            <person name="LaButti K."/>
            <person name="Andreopoulos B."/>
            <person name="Lipzen A."/>
            <person name="Chen C."/>
            <person name="Yan M."/>
            <person name="Daum C."/>
            <person name="Ng V."/>
            <person name="Clum A."/>
            <person name="Steindorff A."/>
            <person name="Ohm R.A."/>
            <person name="Martin F."/>
            <person name="Silar P."/>
            <person name="Natvig D.O."/>
            <person name="Lalanne C."/>
            <person name="Gautier V."/>
            <person name="Ament-Velasquez S.L."/>
            <person name="Kruys A."/>
            <person name="Hutchinson M.I."/>
            <person name="Powell A.J."/>
            <person name="Barry K."/>
            <person name="Miller A.N."/>
            <person name="Grigoriev I.V."/>
            <person name="Debuchy R."/>
            <person name="Gladieux P."/>
            <person name="Hiltunen Thoren M."/>
            <person name="Johannesson H."/>
        </authorList>
    </citation>
    <scope>NUCLEOTIDE SEQUENCE</scope>
    <source>
        <strain evidence="2">PSN243</strain>
    </source>
</reference>
<comment type="caution">
    <text evidence="2">The sequence shown here is derived from an EMBL/GenBank/DDBJ whole genome shotgun (WGS) entry which is preliminary data.</text>
</comment>
<keyword evidence="1" id="KW-1133">Transmembrane helix</keyword>
<dbReference type="AlphaFoldDB" id="A0AAV9H2U5"/>
<dbReference type="Proteomes" id="UP001321760">
    <property type="component" value="Unassembled WGS sequence"/>
</dbReference>